<accession>A0A2G3E4V2</accession>
<dbReference type="GO" id="GO:0016020">
    <property type="term" value="C:membrane"/>
    <property type="evidence" value="ECO:0007669"/>
    <property type="project" value="UniProtKB-SubCell"/>
</dbReference>
<reference evidence="9 10" key="1">
    <citation type="submission" date="2017-10" db="EMBL/GenBank/DDBJ databases">
        <title>Resolving the taxonomy of Roseburia spp., Eubacterium rectale and Agathobacter spp. through phylogenomic analysis.</title>
        <authorList>
            <person name="Sheridan P.O."/>
            <person name="Walker A.W."/>
            <person name="Duncan S.H."/>
            <person name="Scott K.P."/>
            <person name="Toole P.W.O."/>
            <person name="Luis P."/>
            <person name="Flint H.J."/>
        </authorList>
    </citation>
    <scope>NUCLEOTIDE SEQUENCE [LARGE SCALE GENOMIC DNA]</scope>
    <source>
        <strain evidence="9 10">JK623</strain>
    </source>
</reference>
<evidence type="ECO:0000256" key="6">
    <source>
        <dbReference type="ARBA" id="ARBA00023136"/>
    </source>
</evidence>
<feature type="transmembrane region" description="Helical" evidence="7">
    <location>
        <begin position="277"/>
        <end position="301"/>
    </location>
</feature>
<evidence type="ECO:0000313" key="9">
    <source>
        <dbReference type="EMBL" id="PHU38190.1"/>
    </source>
</evidence>
<protein>
    <submittedName>
        <fullName evidence="9">Polyprenyl glycosylphosphotransferase</fullName>
    </submittedName>
</protein>
<dbReference type="InterPro" id="IPR017475">
    <property type="entry name" value="EPS_sugar_tfrase"/>
</dbReference>
<proteinExistence type="inferred from homology"/>
<dbReference type="Pfam" id="PF13727">
    <property type="entry name" value="CoA_binding_3"/>
    <property type="match status" value="1"/>
</dbReference>
<dbReference type="PANTHER" id="PTHR30576:SF10">
    <property type="entry name" value="SLL5057 PROTEIN"/>
    <property type="match status" value="1"/>
</dbReference>
<evidence type="ECO:0000256" key="3">
    <source>
        <dbReference type="ARBA" id="ARBA00022679"/>
    </source>
</evidence>
<keyword evidence="6 7" id="KW-0472">Membrane</keyword>
<feature type="transmembrane region" description="Helical" evidence="7">
    <location>
        <begin position="74"/>
        <end position="97"/>
    </location>
</feature>
<keyword evidence="5 7" id="KW-1133">Transmembrane helix</keyword>
<dbReference type="AlphaFoldDB" id="A0A2G3E4V2"/>
<dbReference type="PANTHER" id="PTHR30576">
    <property type="entry name" value="COLANIC BIOSYNTHESIS UDP-GLUCOSE LIPID CARRIER TRANSFERASE"/>
    <property type="match status" value="1"/>
</dbReference>
<evidence type="ECO:0000313" key="10">
    <source>
        <dbReference type="Proteomes" id="UP000224563"/>
    </source>
</evidence>
<evidence type="ECO:0000256" key="2">
    <source>
        <dbReference type="ARBA" id="ARBA00006464"/>
    </source>
</evidence>
<dbReference type="GO" id="GO:0016780">
    <property type="term" value="F:phosphotransferase activity, for other substituted phosphate groups"/>
    <property type="evidence" value="ECO:0007669"/>
    <property type="project" value="TreeGrafter"/>
</dbReference>
<feature type="transmembrane region" description="Helical" evidence="7">
    <location>
        <begin position="40"/>
        <end position="62"/>
    </location>
</feature>
<comment type="caution">
    <text evidence="9">The sequence shown here is derived from an EMBL/GenBank/DDBJ whole genome shotgun (WGS) entry which is preliminary data.</text>
</comment>
<feature type="domain" description="Bacterial sugar transferase" evidence="8">
    <location>
        <begin position="275"/>
        <end position="471"/>
    </location>
</feature>
<evidence type="ECO:0000256" key="1">
    <source>
        <dbReference type="ARBA" id="ARBA00004141"/>
    </source>
</evidence>
<feature type="transmembrane region" description="Helical" evidence="7">
    <location>
        <begin position="103"/>
        <end position="122"/>
    </location>
</feature>
<comment type="similarity">
    <text evidence="2">Belongs to the bacterial sugar transferase family.</text>
</comment>
<organism evidence="9 10">
    <name type="scientific">Agathobacter ruminis</name>
    <dbReference type="NCBI Taxonomy" id="1712665"/>
    <lineage>
        <taxon>Bacteria</taxon>
        <taxon>Bacillati</taxon>
        <taxon>Bacillota</taxon>
        <taxon>Clostridia</taxon>
        <taxon>Lachnospirales</taxon>
        <taxon>Lachnospiraceae</taxon>
        <taxon>Agathobacter</taxon>
    </lineage>
</organism>
<keyword evidence="4 7" id="KW-0812">Transmembrane</keyword>
<evidence type="ECO:0000256" key="4">
    <source>
        <dbReference type="ARBA" id="ARBA00022692"/>
    </source>
</evidence>
<comment type="subcellular location">
    <subcellularLocation>
        <location evidence="1">Membrane</location>
        <topology evidence="1">Multi-pass membrane protein</topology>
    </subcellularLocation>
</comment>
<sequence length="477" mass="55162">MMYRKINSGWLKHWDFELFDIVCMEIALIIAYLYRKPQNLMQMYMRISLLLVLFAIAVDFFTKNYENIIQRTKWIELWAVIKHITIIHMVLLIYMYLSREIDAFSRTIFLLSWGISIFLCYGERVVWKKIVRYNLTKEKNQANMLLISDNERVAECVKSLRIKPYRGFKICAVALLHEQLPDGRIDANIPILYGRDVMLEYIRQNVVDEVFIDAYQSKQELSELTDIFLSTGITVHIGTGYLPKNMPNQLIEKIGAETAITTSLQVAQEWKLTVKRLVDIIGGLVGVIFTGILCLFVVPAIKIVDPGPVFFKQKRVGKGGRVFHIYKFRTMYVDAEARKAELMAQNEMKGLMFKMENDPRIIGSEKGPGKGLGNFLRKTSIDEFPQFVNILKGDMSLVGTRPPTLSEYEQYSLHHKVRLSMKPGLTGMWQVSGRSNITDFEEVIRLDEKYLQRWSLRLDVKILFKTVGVVLGKRGSK</sequence>
<reference evidence="9 10" key="2">
    <citation type="submission" date="2017-10" db="EMBL/GenBank/DDBJ databases">
        <authorList>
            <person name="Banno H."/>
            <person name="Chua N.-H."/>
        </authorList>
    </citation>
    <scope>NUCLEOTIDE SEQUENCE [LARGE SCALE GENOMIC DNA]</scope>
    <source>
        <strain evidence="9 10">JK623</strain>
    </source>
</reference>
<dbReference type="NCBIfam" id="TIGR03025">
    <property type="entry name" value="EPS_sugtrans"/>
    <property type="match status" value="1"/>
</dbReference>
<feature type="transmembrane region" description="Helical" evidence="7">
    <location>
        <begin position="16"/>
        <end position="34"/>
    </location>
</feature>
<dbReference type="EMBL" id="PDYG01000014">
    <property type="protein sequence ID" value="PHU38190.1"/>
    <property type="molecule type" value="Genomic_DNA"/>
</dbReference>
<dbReference type="Proteomes" id="UP000224563">
    <property type="component" value="Unassembled WGS sequence"/>
</dbReference>
<keyword evidence="10" id="KW-1185">Reference proteome</keyword>
<evidence type="ECO:0000256" key="5">
    <source>
        <dbReference type="ARBA" id="ARBA00022989"/>
    </source>
</evidence>
<keyword evidence="3 9" id="KW-0808">Transferase</keyword>
<evidence type="ECO:0000256" key="7">
    <source>
        <dbReference type="SAM" id="Phobius"/>
    </source>
</evidence>
<dbReference type="Pfam" id="PF02397">
    <property type="entry name" value="Bac_transf"/>
    <property type="match status" value="1"/>
</dbReference>
<name>A0A2G3E4V2_9FIRM</name>
<evidence type="ECO:0000259" key="8">
    <source>
        <dbReference type="Pfam" id="PF02397"/>
    </source>
</evidence>
<dbReference type="InterPro" id="IPR003362">
    <property type="entry name" value="Bact_transf"/>
</dbReference>
<gene>
    <name evidence="9" type="ORF">CSX02_04050</name>
</gene>